<reference evidence="2" key="1">
    <citation type="submission" date="2022-11" db="UniProtKB">
        <authorList>
            <consortium name="WormBaseParasite"/>
        </authorList>
    </citation>
    <scope>IDENTIFICATION</scope>
</reference>
<evidence type="ECO:0000313" key="2">
    <source>
        <dbReference type="WBParaSite" id="PS1159_v2.g16123.t1"/>
    </source>
</evidence>
<sequence length="254" mass="28232">MYETPFFAHLKIRKITGFTTCSGVILDRNKILTAGHCLKHAFKNGWNVTVAFENNLLSSGLDIPMSSFVINPTYDLNPDSEEGRRLDLGIVKLQYDIKFGENVKYINFADFKQDGALTQWQGCQFVGSGKVVEKDLKKCKTSQAKKVYKGALLGSLCCNSINRFEHPQHYHAYTTENACLYSTTNSACEGDSGGPVTCRDPISQEVTLIGITTERTHCCDAANNLLIESPFQAQMVPMDTKRKTWISLARGIIG</sequence>
<proteinExistence type="predicted"/>
<organism evidence="1 2">
    <name type="scientific">Panagrolaimus sp. PS1159</name>
    <dbReference type="NCBI Taxonomy" id="55785"/>
    <lineage>
        <taxon>Eukaryota</taxon>
        <taxon>Metazoa</taxon>
        <taxon>Ecdysozoa</taxon>
        <taxon>Nematoda</taxon>
        <taxon>Chromadorea</taxon>
        <taxon>Rhabditida</taxon>
        <taxon>Tylenchina</taxon>
        <taxon>Panagrolaimomorpha</taxon>
        <taxon>Panagrolaimoidea</taxon>
        <taxon>Panagrolaimidae</taxon>
        <taxon>Panagrolaimus</taxon>
    </lineage>
</organism>
<name>A0AC35FCJ0_9BILA</name>
<dbReference type="WBParaSite" id="PS1159_v2.g16123.t1">
    <property type="protein sequence ID" value="PS1159_v2.g16123.t1"/>
    <property type="gene ID" value="PS1159_v2.g16123"/>
</dbReference>
<protein>
    <submittedName>
        <fullName evidence="2">Peptidase S1 domain-containing protein</fullName>
    </submittedName>
</protein>
<dbReference type="Proteomes" id="UP000887580">
    <property type="component" value="Unplaced"/>
</dbReference>
<accession>A0AC35FCJ0</accession>
<evidence type="ECO:0000313" key="1">
    <source>
        <dbReference type="Proteomes" id="UP000887580"/>
    </source>
</evidence>